<dbReference type="InterPro" id="IPR000719">
    <property type="entry name" value="Prot_kinase_dom"/>
</dbReference>
<evidence type="ECO:0000256" key="11">
    <source>
        <dbReference type="SAM" id="Phobius"/>
    </source>
</evidence>
<feature type="transmembrane region" description="Helical" evidence="11">
    <location>
        <begin position="2093"/>
        <end position="2109"/>
    </location>
</feature>
<sequence>MDTSPNLPIPRLRLTRHSPPGRADTLNTPTAGPSRTSPEALRARIYDEDDAEATPRMPAARIADSPQATIAPGLPLDTPAARLRMALARVPNNTSPPRASTSRLPEPQTPSEPDSDLDPPYSITATRSIARESLRELFSSALQPVGNTPQKSKGRVRRNSVGPASEVDPSPRIERVEREREGNKGKRKSMSDEEVEHLSNVSRRSEESSQSSHSRAARYNALNAVLSDTHSSTMPPTPPPERMVTDMTMPPSDTSQDTATILREMNRPEFEATPPHATSTPMRTLQMSSQLSGQSNLLDGDSEMRHALGGFDSYEGDSLANGHAPPFPPSRSRFTSPPPTRPTSWSSHMRAERERVKELEQERQKEREHGWNKAKHAQSKTLERSSSSLNLRPHERTRTLSSVVSAHTPPRPDSAQSFLSPHTHTPGQPRHSLSRQSSSNSLRGSASEHSRAASPAGSMSGMELEPEEEKEFVHVRERNWNSPRPKWDIHTHRSPSPVPPATSASGSKVAENRELAEQPGTHSHWTCEDENTQLDVVRHERQDSYETQVSRSVVRHADEHSDSQPPTPGFRSRFGWAFPVNRTQLPPLELDNEIDSPEKRRPATSISSSRLSLKSPGTSHIPRPSSALGDAAEAAKKRGHRRSITELSQSNGPIPPVSHTDERDDDEISIEIDHGSDSDPDPEDEDEESRFPSFHSESQMDPVFASDEESPPATSTPTARPAPLPRSPPSPSPSYSPDPIHATSSRQSDTTAHDGDPHSSKVEKPESPPPTPADRTPAPVFTLQTPPRRSPGNGSSSASSSKLEFKTPSPPRGMPDLPDLPSFATEDGDGEGENDNTPVMTSAPGNLTMMKTPRPPGAWAATPDVRHDGSASNRFAGKNVGEDSSASSVLVNTPDGQAKVDIVATPGGGSDASGAIMPNTTATWPRTPAPPGAWLQTPGGPASVRRRSILKVRFDVESETTVSDIGDSSAETKRPALPAEWNPNAGGNSSTDAALAMPPVTVKSEGEDRMPSKVETPATPPPRPESAGGRPFRSPGSVTMKIVDAFGRETTVEEEKPRSAQEPHQEAPTRSKTPERKTQQSAPPTPRSRSAVKIVDAMGREVEEPVPEASGSRVAHRELYVEPADVSLRAMSVVEDEGSSIFSIDMPTPTNHTEALALVREQVKTMKKEARQADKDRSCLERALDDGRARSLEDASNKARNLRRSISQTLQRVEGAGTSADSSRTSKYAALKENMRRSTSRFLPSAMSETTVKSAWSRGAWLFGAFVLIQLGFCLVMYRLANMRARRLFLTTYYDPFYSDLYHFARAPSASNPSAIPPYPSWYELPAMLARGGWQSALHEVWSGTMCALSLAACEQRGAPEVEEAPVGFHASHLHKGTQLLVAGNPGGRLYYLRPDTVAELVGDGGNVLAHRHAYPAPDTPSIEKLAENAYPGSTDSSDDIEKSSGQDDVGANIEEVPYDDGGKEKVLETAEDFAKILISLDDNPDLPIHTFRMWFTGIGLAIFASVLGMLFQFRPQVLNVSPLFLQLIAYMMGRVFEFIIPSPGSKYHTGSAFWNWLNPGPFNLKEHVATQIMSNTAATAATACFVFASDDLFYNITINPGNAIFTLLASQLIGYGFAGMFRAFLVYPTVMLYPQNLIYVNLFDVLHRSKGEMLQGKRLRFFWYVTGAIFVYEWFPEYIAPLLGSFNIVCLAARNSDWVSYIFGGAEANEGMGLLGFGVDWANITSKPFYQPLSTQISTYVGWALNYIILPAVFATNVWNSKNFPFISQNLFFENGTVYNQNLILNADQSLNKTALGIYGQPWQSGSTVIYNLGINLSIGATIVHIALWYGKDIYDAFVAQFIKREPIDDIHYKKMAVYKEVPMWWYAAITLAAFVTAMVCCYTEKSGLPWWALIVALIFAIIILPFYGAMYAISAVQLIVQNLFQILGAALVPGSSQANMYFELYSSQAILQATSMLSDLKLGQYTKLPPRSTFSVQMAGTVVGALFNYVIMQDVVNKQRKILLENEGTRVWSGQQVQSYNANAILWGALGKEIYGPSGPYFIVPLGLVIGLALPIIPWLLWKKYKWSWLPLINTAVLAYNIGDLAGGTNGYINTWMVVGLTSHFYIRRYHAGWFRKYNYLLGAAVDGGSQIFVFIFSFALAGAGGVAVNFPNWALNPVGNAATLPVQQATSAMDYLRTLGSAAVSSLVQKSGLTLPFSTGTRVTAFDGRSIWTLYEGTKRDDGSPVSIFEFDANQPGRRNVFPLAKNALRKLRTIRHPDVLRFMDVVETDSTIHIMTERVRPLAPAVHEYSSKAAQEREDWLLWGLHRVSVALAFVNDSAASTHGNIRVDSIFISASGEWKLGGFELLSSPKDDAAVLYTMGGLLPDANACAPPEVKKGGWSTLKEQNPAVADAYALGLLIHSAFNPTQPPPATAQPPHPPPTAASRGAIPQSLFGSFKRLLNPNAKARLTPKNFLELGMAEVTGESSGFFANNRLVKMGKVVPPQDYSSVILTHLIKLFASPDRGTRLALLEHLPEYADKLDKKTVVDKIWPHLQNGFSDTVAIIREATVKSIILLSDNLNDRILNNDLLRFLAKMQGDPEASIRTNTCILIGRLGPTLGYNTKRKVLVPAFTRALKDPFVHCRVAGVMALMATAECFETEELATKVIPNMAFAMIDKEKLVRDQAFKAIELFVKKLEEHAAAMPETAIEENENMPGFNLPPTSPGSNGLVNSAAGAAGALAGWAISSLGKKVCISLSDDLRPLMTCL</sequence>
<dbReference type="SUPFAM" id="SSF56112">
    <property type="entry name" value="Protein kinase-like (PK-like)"/>
    <property type="match status" value="1"/>
</dbReference>
<comment type="caution">
    <text evidence="13">The sequence shown here is derived from an EMBL/GenBank/DDBJ whole genome shotgun (WGS) entry which is preliminary data.</text>
</comment>
<dbReference type="InterPro" id="IPR011009">
    <property type="entry name" value="Kinase-like_dom_sf"/>
</dbReference>
<feature type="transmembrane region" description="Helical" evidence="11">
    <location>
        <begin position="2121"/>
        <end position="2144"/>
    </location>
</feature>
<keyword evidence="4 11" id="KW-0812">Transmembrane</keyword>
<feature type="region of interest" description="Disordered" evidence="10">
    <location>
        <begin position="140"/>
        <end position="256"/>
    </location>
</feature>
<dbReference type="InterPro" id="IPR004648">
    <property type="entry name" value="Oligpept_transpt"/>
</dbReference>
<dbReference type="PROSITE" id="PS50011">
    <property type="entry name" value="PROTEIN_KINASE_DOM"/>
    <property type="match status" value="1"/>
</dbReference>
<evidence type="ECO:0000256" key="3">
    <source>
        <dbReference type="ARBA" id="ARBA00022448"/>
    </source>
</evidence>
<feature type="transmembrane region" description="Helical" evidence="11">
    <location>
        <begin position="1810"/>
        <end position="1831"/>
    </location>
</feature>
<evidence type="ECO:0000256" key="8">
    <source>
        <dbReference type="ARBA" id="ARBA00023136"/>
    </source>
</evidence>
<feature type="compositionally biased region" description="Polar residues" evidence="10">
    <location>
        <begin position="25"/>
        <end position="37"/>
    </location>
</feature>
<feature type="compositionally biased region" description="Polar residues" evidence="10">
    <location>
        <begin position="414"/>
        <end position="426"/>
    </location>
</feature>
<evidence type="ECO:0000256" key="6">
    <source>
        <dbReference type="ARBA" id="ARBA00022927"/>
    </source>
</evidence>
<organism evidence="13 14">
    <name type="scientific">Rhodofomes roseus</name>
    <dbReference type="NCBI Taxonomy" id="34475"/>
    <lineage>
        <taxon>Eukaryota</taxon>
        <taxon>Fungi</taxon>
        <taxon>Dikarya</taxon>
        <taxon>Basidiomycota</taxon>
        <taxon>Agaricomycotina</taxon>
        <taxon>Agaricomycetes</taxon>
        <taxon>Polyporales</taxon>
        <taxon>Rhodofomes</taxon>
    </lineage>
</organism>
<feature type="compositionally biased region" description="Basic and acidic residues" evidence="10">
    <location>
        <begin position="471"/>
        <end position="491"/>
    </location>
</feature>
<feature type="compositionally biased region" description="Low complexity" evidence="10">
    <location>
        <begin position="434"/>
        <end position="445"/>
    </location>
</feature>
<protein>
    <recommendedName>
        <fullName evidence="12">Protein kinase domain-containing protein</fullName>
    </recommendedName>
</protein>
<feature type="compositionally biased region" description="Polar residues" evidence="10">
    <location>
        <begin position="140"/>
        <end position="151"/>
    </location>
</feature>
<dbReference type="Gene3D" id="1.25.10.10">
    <property type="entry name" value="Leucine-rich Repeat Variant"/>
    <property type="match status" value="1"/>
</dbReference>
<dbReference type="SUPFAM" id="SSF48371">
    <property type="entry name" value="ARM repeat"/>
    <property type="match status" value="1"/>
</dbReference>
<keyword evidence="8 11" id="KW-0472">Membrane</keyword>
<dbReference type="InterPro" id="IPR016024">
    <property type="entry name" value="ARM-type_fold"/>
</dbReference>
<keyword evidence="9" id="KW-0175">Coiled coil</keyword>
<feature type="transmembrane region" description="Helical" evidence="11">
    <location>
        <begin position="1865"/>
        <end position="1885"/>
    </location>
</feature>
<feature type="compositionally biased region" description="Basic and acidic residues" evidence="10">
    <location>
        <begin position="349"/>
        <end position="371"/>
    </location>
</feature>
<dbReference type="GO" id="GO:0005524">
    <property type="term" value="F:ATP binding"/>
    <property type="evidence" value="ECO:0007669"/>
    <property type="project" value="InterPro"/>
</dbReference>
<evidence type="ECO:0000256" key="4">
    <source>
        <dbReference type="ARBA" id="ARBA00022692"/>
    </source>
</evidence>
<dbReference type="EMBL" id="SEKV01000267">
    <property type="protein sequence ID" value="TFY60184.1"/>
    <property type="molecule type" value="Genomic_DNA"/>
</dbReference>
<accession>A0A4Y9YCD2</accession>
<feature type="region of interest" description="Disordered" evidence="10">
    <location>
        <begin position="1429"/>
        <end position="1452"/>
    </location>
</feature>
<feature type="transmembrane region" description="Helical" evidence="11">
    <location>
        <begin position="1524"/>
        <end position="1541"/>
    </location>
</feature>
<keyword evidence="7 11" id="KW-1133">Transmembrane helix</keyword>
<feature type="compositionally biased region" description="Pro residues" evidence="10">
    <location>
        <begin position="720"/>
        <end position="736"/>
    </location>
</feature>
<feature type="transmembrane region" description="Helical" evidence="11">
    <location>
        <begin position="1260"/>
        <end position="1281"/>
    </location>
</feature>
<feature type="transmembrane region" description="Helical" evidence="11">
    <location>
        <begin position="1494"/>
        <end position="1512"/>
    </location>
</feature>
<evidence type="ECO:0000313" key="13">
    <source>
        <dbReference type="EMBL" id="TFY60184.1"/>
    </source>
</evidence>
<name>A0A4Y9YCD2_9APHY</name>
<evidence type="ECO:0000256" key="5">
    <source>
        <dbReference type="ARBA" id="ARBA00022856"/>
    </source>
</evidence>
<comment type="similarity">
    <text evidence="2">Belongs to the oligopeptide OPT transporter family.</text>
</comment>
<dbReference type="Proteomes" id="UP000298390">
    <property type="component" value="Unassembled WGS sequence"/>
</dbReference>
<feature type="transmembrane region" description="Helical" evidence="11">
    <location>
        <begin position="1660"/>
        <end position="1676"/>
    </location>
</feature>
<keyword evidence="5" id="KW-0571">Peptide transport</keyword>
<keyword evidence="3" id="KW-0813">Transport</keyword>
<evidence type="ECO:0000256" key="2">
    <source>
        <dbReference type="ARBA" id="ARBA00008807"/>
    </source>
</evidence>
<feature type="compositionally biased region" description="Low complexity" evidence="10">
    <location>
        <begin position="605"/>
        <end position="619"/>
    </location>
</feature>
<dbReference type="GO" id="GO:0015031">
    <property type="term" value="P:protein transport"/>
    <property type="evidence" value="ECO:0007669"/>
    <property type="project" value="UniProtKB-KW"/>
</dbReference>
<feature type="region of interest" description="Disordered" evidence="10">
    <location>
        <begin position="2410"/>
        <end position="2431"/>
    </location>
</feature>
<feature type="compositionally biased region" description="Polar residues" evidence="10">
    <location>
        <begin position="91"/>
        <end position="103"/>
    </location>
</feature>
<dbReference type="Gene3D" id="1.10.510.10">
    <property type="entry name" value="Transferase(Phosphotransferase) domain 1"/>
    <property type="match status" value="1"/>
</dbReference>
<feature type="region of interest" description="Disordered" evidence="10">
    <location>
        <begin position="956"/>
        <end position="1091"/>
    </location>
</feature>
<feature type="transmembrane region" description="Helical" evidence="11">
    <location>
        <begin position="1741"/>
        <end position="1760"/>
    </location>
</feature>
<feature type="transmembrane region" description="Helical" evidence="11">
    <location>
        <begin position="2043"/>
        <end position="2064"/>
    </location>
</feature>
<feature type="compositionally biased region" description="Basic and acidic residues" evidence="10">
    <location>
        <begin position="751"/>
        <end position="766"/>
    </location>
</feature>
<feature type="coiled-coil region" evidence="9">
    <location>
        <begin position="1156"/>
        <end position="1212"/>
    </location>
</feature>
<dbReference type="NCBIfam" id="TIGR00728">
    <property type="entry name" value="OPT_sfam"/>
    <property type="match status" value="1"/>
</dbReference>
<evidence type="ECO:0000256" key="1">
    <source>
        <dbReference type="ARBA" id="ARBA00004141"/>
    </source>
</evidence>
<reference evidence="13 14" key="1">
    <citation type="submission" date="2019-01" db="EMBL/GenBank/DDBJ databases">
        <title>Genome sequencing of the rare red list fungi Fomitopsis rosea.</title>
        <authorList>
            <person name="Buettner E."/>
            <person name="Kellner H."/>
        </authorList>
    </citation>
    <scope>NUCLEOTIDE SEQUENCE [LARGE SCALE GENOMIC DNA]</scope>
    <source>
        <strain evidence="13 14">DSM 105464</strain>
    </source>
</reference>
<dbReference type="GO" id="GO:0016020">
    <property type="term" value="C:membrane"/>
    <property type="evidence" value="ECO:0007669"/>
    <property type="project" value="UniProtKB-SubCell"/>
</dbReference>
<feature type="region of interest" description="Disordered" evidence="10">
    <location>
        <begin position="268"/>
        <end position="943"/>
    </location>
</feature>
<evidence type="ECO:0000259" key="12">
    <source>
        <dbReference type="PROSITE" id="PS50011"/>
    </source>
</evidence>
<feature type="compositionally biased region" description="Polar residues" evidence="10">
    <location>
        <begin position="276"/>
        <end position="297"/>
    </location>
</feature>
<feature type="transmembrane region" description="Helical" evidence="11">
    <location>
        <begin position="1892"/>
        <end position="1915"/>
    </location>
</feature>
<feature type="compositionally biased region" description="Basic and acidic residues" evidence="10">
    <location>
        <begin position="169"/>
        <end position="184"/>
    </location>
</feature>
<feature type="domain" description="Protein kinase" evidence="12">
    <location>
        <begin position="2176"/>
        <end position="2474"/>
    </location>
</feature>
<feature type="compositionally biased region" description="Polar residues" evidence="10">
    <location>
        <begin position="882"/>
        <end position="895"/>
    </location>
</feature>
<feature type="compositionally biased region" description="Polar residues" evidence="10">
    <location>
        <begin position="835"/>
        <end position="845"/>
    </location>
</feature>
<dbReference type="GO" id="GO:0004672">
    <property type="term" value="F:protein kinase activity"/>
    <property type="evidence" value="ECO:0007669"/>
    <property type="project" value="InterPro"/>
</dbReference>
<dbReference type="Pfam" id="PF03169">
    <property type="entry name" value="OPT"/>
    <property type="match status" value="1"/>
</dbReference>
<gene>
    <name evidence="13" type="ORF">EVJ58_g5311</name>
</gene>
<feature type="compositionally biased region" description="Acidic residues" evidence="10">
    <location>
        <begin position="678"/>
        <end position="688"/>
    </location>
</feature>
<evidence type="ECO:0000256" key="10">
    <source>
        <dbReference type="SAM" id="MobiDB-lite"/>
    </source>
</evidence>
<proteinExistence type="inferred from homology"/>
<dbReference type="InterPro" id="IPR004813">
    <property type="entry name" value="OPT"/>
</dbReference>
<comment type="subcellular location">
    <subcellularLocation>
        <location evidence="1">Membrane</location>
        <topology evidence="1">Multi-pass membrane protein</topology>
    </subcellularLocation>
</comment>
<evidence type="ECO:0000256" key="7">
    <source>
        <dbReference type="ARBA" id="ARBA00022989"/>
    </source>
</evidence>
<dbReference type="Gene3D" id="3.30.200.20">
    <property type="entry name" value="Phosphorylase Kinase, domain 1"/>
    <property type="match status" value="1"/>
</dbReference>
<feature type="compositionally biased region" description="Low complexity" evidence="10">
    <location>
        <begin position="786"/>
        <end position="801"/>
    </location>
</feature>
<feature type="compositionally biased region" description="Low complexity" evidence="10">
    <location>
        <begin position="208"/>
        <end position="218"/>
    </location>
</feature>
<dbReference type="PANTHER" id="PTHR22601">
    <property type="entry name" value="ISP4 LIKE PROTEIN"/>
    <property type="match status" value="1"/>
</dbReference>
<dbReference type="GO" id="GO:0035673">
    <property type="term" value="F:oligopeptide transmembrane transporter activity"/>
    <property type="evidence" value="ECO:0007669"/>
    <property type="project" value="InterPro"/>
</dbReference>
<feature type="region of interest" description="Disordered" evidence="10">
    <location>
        <begin position="1"/>
        <end position="128"/>
    </location>
</feature>
<dbReference type="InterPro" id="IPR011989">
    <property type="entry name" value="ARM-like"/>
</dbReference>
<keyword evidence="6" id="KW-0653">Protein transport</keyword>
<feature type="transmembrane region" description="Helical" evidence="11">
    <location>
        <begin position="1976"/>
        <end position="1993"/>
    </location>
</feature>
<evidence type="ECO:0000256" key="9">
    <source>
        <dbReference type="SAM" id="Coils"/>
    </source>
</evidence>
<feature type="compositionally biased region" description="Basic and acidic residues" evidence="10">
    <location>
        <begin position="1046"/>
        <end position="1078"/>
    </location>
</feature>
<evidence type="ECO:0000313" key="14">
    <source>
        <dbReference type="Proteomes" id="UP000298390"/>
    </source>
</evidence>
<feature type="compositionally biased region" description="Pro residues" evidence="10">
    <location>
        <begin position="2411"/>
        <end position="2426"/>
    </location>
</feature>
<feature type="transmembrane region" description="Helical" evidence="11">
    <location>
        <begin position="1604"/>
        <end position="1625"/>
    </location>
</feature>